<sequence>MRFLARRFAATGGPNFLEGSNRALSLLRIHADRSYCVVPKPSSVDGERPSLPDPLPDRSSAAESSALRPDLSLPPVTFGPKRWEYGHEECSDSDTLADDLRRDRDDEPVDSEAVAQGLAYVWKAFGIATVIVFGGASLIFGLVAAKLEIRSRDDIRLKGRELIRQKLDTVREQIVPLNKQAENLSQRWRGEEIAEQNQALGQKPS</sequence>
<evidence type="ECO:0000313" key="2">
    <source>
        <dbReference type="Proteomes" id="UP001057402"/>
    </source>
</evidence>
<dbReference type="EMBL" id="CM042888">
    <property type="protein sequence ID" value="KAI4325078.1"/>
    <property type="molecule type" value="Genomic_DNA"/>
</dbReference>
<comment type="caution">
    <text evidence="1">The sequence shown here is derived from an EMBL/GenBank/DDBJ whole genome shotgun (WGS) entry which is preliminary data.</text>
</comment>
<keyword evidence="2" id="KW-1185">Reference proteome</keyword>
<evidence type="ECO:0000313" key="1">
    <source>
        <dbReference type="EMBL" id="KAI4325078.1"/>
    </source>
</evidence>
<name>A0ACB9MLD6_9MYRT</name>
<dbReference type="Proteomes" id="UP001057402">
    <property type="component" value="Chromosome 9"/>
</dbReference>
<protein>
    <submittedName>
        <fullName evidence="1">Uncharacterized protein</fullName>
    </submittedName>
</protein>
<accession>A0ACB9MLD6</accession>
<gene>
    <name evidence="1" type="ORF">MLD38_030505</name>
</gene>
<organism evidence="1 2">
    <name type="scientific">Melastoma candidum</name>
    <dbReference type="NCBI Taxonomy" id="119954"/>
    <lineage>
        <taxon>Eukaryota</taxon>
        <taxon>Viridiplantae</taxon>
        <taxon>Streptophyta</taxon>
        <taxon>Embryophyta</taxon>
        <taxon>Tracheophyta</taxon>
        <taxon>Spermatophyta</taxon>
        <taxon>Magnoliopsida</taxon>
        <taxon>eudicotyledons</taxon>
        <taxon>Gunneridae</taxon>
        <taxon>Pentapetalae</taxon>
        <taxon>rosids</taxon>
        <taxon>malvids</taxon>
        <taxon>Myrtales</taxon>
        <taxon>Melastomataceae</taxon>
        <taxon>Melastomatoideae</taxon>
        <taxon>Melastomateae</taxon>
        <taxon>Melastoma</taxon>
    </lineage>
</organism>
<reference evidence="2" key="1">
    <citation type="journal article" date="2023" name="Front. Plant Sci.">
        <title>Chromosomal-level genome assembly of Melastoma candidum provides insights into trichome evolution.</title>
        <authorList>
            <person name="Zhong Y."/>
            <person name="Wu W."/>
            <person name="Sun C."/>
            <person name="Zou P."/>
            <person name="Liu Y."/>
            <person name="Dai S."/>
            <person name="Zhou R."/>
        </authorList>
    </citation>
    <scope>NUCLEOTIDE SEQUENCE [LARGE SCALE GENOMIC DNA]</scope>
</reference>
<proteinExistence type="predicted"/>